<feature type="region of interest" description="Disordered" evidence="2">
    <location>
        <begin position="255"/>
        <end position="283"/>
    </location>
</feature>
<evidence type="ECO:0000256" key="2">
    <source>
        <dbReference type="SAM" id="MobiDB-lite"/>
    </source>
</evidence>
<accession>G4TTL8</accession>
<dbReference type="SUPFAM" id="SSF48371">
    <property type="entry name" value="ARM repeat"/>
    <property type="match status" value="2"/>
</dbReference>
<evidence type="ECO:0000259" key="3">
    <source>
        <dbReference type="Pfam" id="PF25808"/>
    </source>
</evidence>
<dbReference type="Proteomes" id="UP000007148">
    <property type="component" value="Unassembled WGS sequence"/>
</dbReference>
<dbReference type="GO" id="GO:0005829">
    <property type="term" value="C:cytosol"/>
    <property type="evidence" value="ECO:0007669"/>
    <property type="project" value="GOC"/>
</dbReference>
<feature type="region of interest" description="Disordered" evidence="2">
    <location>
        <begin position="1326"/>
        <end position="1361"/>
    </location>
</feature>
<dbReference type="GO" id="GO:0030139">
    <property type="term" value="C:endocytic vesicle"/>
    <property type="evidence" value="ECO:0007669"/>
    <property type="project" value="TreeGrafter"/>
</dbReference>
<dbReference type="GO" id="GO:0042147">
    <property type="term" value="P:retrograde transport, endosome to Golgi"/>
    <property type="evidence" value="ECO:0007669"/>
    <property type="project" value="TreeGrafter"/>
</dbReference>
<evidence type="ECO:0000256" key="1">
    <source>
        <dbReference type="ARBA" id="ARBA00008304"/>
    </source>
</evidence>
<comment type="caution">
    <text evidence="4">The sequence shown here is derived from an EMBL/GenBank/DDBJ whole genome shotgun (WGS) entry which is preliminary data.</text>
</comment>
<evidence type="ECO:0000313" key="5">
    <source>
        <dbReference type="Proteomes" id="UP000007148"/>
    </source>
</evidence>
<gene>
    <name evidence="4" type="ORF">PIIN_08612</name>
</gene>
<dbReference type="InterPro" id="IPR011989">
    <property type="entry name" value="ARM-like"/>
</dbReference>
<name>G4TTL8_SERID</name>
<dbReference type="Gene3D" id="1.25.10.10">
    <property type="entry name" value="Leucine-rich Repeat Variant"/>
    <property type="match status" value="2"/>
</dbReference>
<dbReference type="EMBL" id="CAFZ01000340">
    <property type="protein sequence ID" value="CCA74661.1"/>
    <property type="molecule type" value="Genomic_DNA"/>
</dbReference>
<dbReference type="Pfam" id="PF25808">
    <property type="entry name" value="TPR_LAA1_C"/>
    <property type="match status" value="1"/>
</dbReference>
<dbReference type="FunCoup" id="G4TTL8">
    <property type="interactions" value="208"/>
</dbReference>
<proteinExistence type="inferred from homology"/>
<dbReference type="InterPro" id="IPR046837">
    <property type="entry name" value="Laa1/Sip1/HEATR5-like_HEAT"/>
</dbReference>
<dbReference type="OMA" id="YPQVIQE"/>
<dbReference type="GO" id="GO:0005794">
    <property type="term" value="C:Golgi apparatus"/>
    <property type="evidence" value="ECO:0007669"/>
    <property type="project" value="TreeGrafter"/>
</dbReference>
<dbReference type="InterPro" id="IPR057981">
    <property type="entry name" value="TPR_LAA1-like_C"/>
</dbReference>
<dbReference type="STRING" id="1109443.G4TTL8"/>
<sequence length="2111" mass="224629">MSNLSRSVSPTDRALMINSGHEDVKPQVATFESTLLSIALATTPFSTAPGRPVRLLTAQCLVAIYSKGETKGLFDTINKLLVAAGDAKEKESTRVSAFFCLGELMGTHGSQVMSFMTEITNSAMRTYRATSSAPILRYHAISALSKAISNAGKAISDQAVKDLHKNMRAALLDKALSVQRAAAATLMALYPNSLHKPISSSASPSILSAAEIETILAQVVKAFDGADIDTSTRLALARLIGHMLATTQVPRAVAASTSKATNSTSQQDDSASLGAKSQPEIASKPLMPPAEMFMMLSTWMNKQSSTRRQRVGLLQAYAALLNILGASWVENHYALVIGHLSKDLIVTPKVTASSKAERVWTRRAVGIILRDVVRERMLSEQGLISAVMEVVNGFLRPYLSAVLFSGGSRPQSPSAGSSTSAFIKGQSSERPPSTDTMIIVLHELCGLLQQLGNTPPVIHELLGGGEVLVAVACSAPGGGVRGAAVSALCAFVRACPGGLGPIMESIYEGVKRDITTLNTIASQIGNSSTSSSNLPSLPEVKARALGHAYCIHGIYTLLATPNEDVDASNRRTESASSTSPANLAVTSLHLHVPPISPMVLHTATSLLKSTFDLPLPVARITSEIGWTLLSGLMALGPHFVRSNLSALMVLWRNALPKPTVRDNSSVVGKEEWGFLLGVRGWAVGAMCSFLKWNNLPISGDPGASGDRSMSKVLVTLDISRRLGVLLSNALGFANLFITAQKEEILDPTSPTAPSLNSAAQVDEDGHDLHAYEALLRSHIHVAFTLLGFATTTESIQRELITSSISLFAAHANYSGSGLQVAIAAKEGSFKGVWRSEDGYAYGVTSLDLAEEALNETGTQTGGTAGNGLPQASTGLQYDIAERELDKLLTLPVLGSPENDPLALSSTSTEPQVLFTPVPPVTAVVDSAINLYAALLCIQDSNGSLKAIGGLIDAAKGSGERATAINMGRKMAMTINAVSAIVLSLRHVMGRSGGRAAKEVFGGAQVANMLSNFLKDAILDPDETLRGLASEALGRLTSLSSSTFLGNQINNLVQEVVNNRDPLSRAGCTSAFGAIYIYAGGLAAQAYLKTVLNVLISLSNDPHPVVHYWSLQALGQVIAASSLSYGPYISNTIALVFKVYSMESHEPEGGSLSQANLSADLPTYQALCRILDGVISAIGPELQESSKYRRRISDLVFAFLEYEDEGVGVEAIQCLRQMLMFAPSKMDMVDLVTRFKTYLASPRRPLKVASINALYQLVQRDAFLLSKVGGDKLVEVLFGMLDEEDSLSIEGVKSIIISWLTQTVTAAPSAWIELCQRIMARTTAAAQQAVPPTTGPKAGAFQDEESESLGASGAQNEGGSGHSTARWRTQLFAMDCLHRICLVVAASGRQEHLDLRFAKQHSIAVKGLLVSRIPDLVKMAFSASAAYVTEIRLAGLLVLRDVIQIFATSPDPDYDGSLLLEQYQAPITAALTPAFSSDSTPEILSSAVQVCAIFVGCGVIKDVNKMGRILKLLTGALEQSKCTTNSFTIGDVKQISPNAAVTLKISTLTAWAELYIASPQQEYLKAVIEPYRETLSSLWIGILRDYASIRGDSEVLQDPTSSSMDGLYLNVGKEILLPYYDDAWYRILKAIAIMMQSRDPFILRAMDGKEGPGEPAPEGPTALFFVVFGLVFEALVQSSTNAASSASGRLVTIAALEAMESLVRPEYAGSAILDNTIFEEFSNLCYRMAMMETAEVHIPLVKTVASLASTQFKKTSIGNGTSSGMSSTVQLTHCLRICSYVLRRALPSSGTPSSTANSETKITLLKTSFAALGQIGTAFGSDTKEDIRGISIALYSELLKDEISEQDLVGPSLPALKLMLESPPHTANRLETYSRLIHGLLSCCLQNIDETSNRSGPIVTLKTKNNLMASVLILTTLPPTLKISRALIDQYCYLVSQRMSDGSDCTLTAAQCAKTLITASLAPTTNPVLKHCAGLLIPSLIGVVSNAATCVDSQEKLAAVTPALDEALKTFTLFFNGVPEASRQAALGVILPTLALLLDPSRTPPSPLHAQAIPLVLNFASSAPGPFKEVTDGLDTGAREVLEASVRQVVAGRQQASTAQVAAKPQISLKAF</sequence>
<feature type="region of interest" description="Disordered" evidence="2">
    <location>
        <begin position="410"/>
        <end position="431"/>
    </location>
</feature>
<evidence type="ECO:0000313" key="4">
    <source>
        <dbReference type="EMBL" id="CCA74661.1"/>
    </source>
</evidence>
<dbReference type="OrthoDB" id="192608at2759"/>
<reference evidence="4 5" key="1">
    <citation type="journal article" date="2011" name="PLoS Pathog.">
        <title>Endophytic Life Strategies Decoded by Genome and Transcriptome Analyses of the Mutualistic Root Symbiont Piriformospora indica.</title>
        <authorList>
            <person name="Zuccaro A."/>
            <person name="Lahrmann U."/>
            <person name="Guldener U."/>
            <person name="Langen G."/>
            <person name="Pfiffi S."/>
            <person name="Biedenkopf D."/>
            <person name="Wong P."/>
            <person name="Samans B."/>
            <person name="Grimm C."/>
            <person name="Basiewicz M."/>
            <person name="Murat C."/>
            <person name="Martin F."/>
            <person name="Kogel K.H."/>
        </authorList>
    </citation>
    <scope>NUCLEOTIDE SEQUENCE [LARGE SCALE GENOMIC DNA]</scope>
    <source>
        <strain evidence="4 5">DSM 11827</strain>
    </source>
</reference>
<keyword evidence="5" id="KW-1185">Reference proteome</keyword>
<dbReference type="GO" id="GO:0008104">
    <property type="term" value="P:intracellular protein localization"/>
    <property type="evidence" value="ECO:0007669"/>
    <property type="project" value="TreeGrafter"/>
</dbReference>
<protein>
    <submittedName>
        <fullName evidence="4">Related to rat omega-conotoxin-sensitive calcium channel alpha-1 subunit rbB-I</fullName>
    </submittedName>
</protein>
<dbReference type="Pfam" id="PF20210">
    <property type="entry name" value="Laa1_Sip1_HTR5"/>
    <property type="match status" value="1"/>
</dbReference>
<comment type="similarity">
    <text evidence="1">Belongs to the HEATR5 family.</text>
</comment>
<feature type="compositionally biased region" description="Low complexity" evidence="2">
    <location>
        <begin position="255"/>
        <end position="265"/>
    </location>
</feature>
<dbReference type="PANTHER" id="PTHR21663">
    <property type="entry name" value="HYPOTHETICAL HEAT DOMAIN-CONTAINING"/>
    <property type="match status" value="1"/>
</dbReference>
<dbReference type="InParanoid" id="G4TTL8"/>
<dbReference type="InterPro" id="IPR040108">
    <property type="entry name" value="Laa1/Sip1/HEATR5"/>
</dbReference>
<feature type="domain" description="LAA1-like C-terminal TPR repeats" evidence="3">
    <location>
        <begin position="1924"/>
        <end position="2097"/>
    </location>
</feature>
<organism evidence="4 5">
    <name type="scientific">Serendipita indica (strain DSM 11827)</name>
    <name type="common">Root endophyte fungus</name>
    <name type="synonym">Piriformospora indica</name>
    <dbReference type="NCBI Taxonomy" id="1109443"/>
    <lineage>
        <taxon>Eukaryota</taxon>
        <taxon>Fungi</taxon>
        <taxon>Dikarya</taxon>
        <taxon>Basidiomycota</taxon>
        <taxon>Agaricomycotina</taxon>
        <taxon>Agaricomycetes</taxon>
        <taxon>Sebacinales</taxon>
        <taxon>Serendipitaceae</taxon>
        <taxon>Serendipita</taxon>
    </lineage>
</organism>
<dbReference type="eggNOG" id="KOG1822">
    <property type="taxonomic scope" value="Eukaryota"/>
</dbReference>
<dbReference type="GO" id="GO:0006897">
    <property type="term" value="P:endocytosis"/>
    <property type="evidence" value="ECO:0007669"/>
    <property type="project" value="TreeGrafter"/>
</dbReference>
<dbReference type="GO" id="GO:0016020">
    <property type="term" value="C:membrane"/>
    <property type="evidence" value="ECO:0007669"/>
    <property type="project" value="TreeGrafter"/>
</dbReference>
<dbReference type="PANTHER" id="PTHR21663:SF0">
    <property type="entry name" value="HEAT REPEAT-CONTAINING PROTEIN 5B"/>
    <property type="match status" value="1"/>
</dbReference>
<dbReference type="InterPro" id="IPR016024">
    <property type="entry name" value="ARM-type_fold"/>
</dbReference>
<dbReference type="HOGENOM" id="CLU_000503_0_0_1"/>